<feature type="transmembrane region" description="Helical" evidence="2">
    <location>
        <begin position="48"/>
        <end position="70"/>
    </location>
</feature>
<feature type="transmembrane region" description="Helical" evidence="2">
    <location>
        <begin position="184"/>
        <end position="205"/>
    </location>
</feature>
<evidence type="ECO:0000256" key="2">
    <source>
        <dbReference type="SAM" id="Phobius"/>
    </source>
</evidence>
<feature type="transmembrane region" description="Helical" evidence="2">
    <location>
        <begin position="153"/>
        <end position="177"/>
    </location>
</feature>
<organism evidence="3">
    <name type="scientific">Oppiella nova</name>
    <dbReference type="NCBI Taxonomy" id="334625"/>
    <lineage>
        <taxon>Eukaryota</taxon>
        <taxon>Metazoa</taxon>
        <taxon>Ecdysozoa</taxon>
        <taxon>Arthropoda</taxon>
        <taxon>Chelicerata</taxon>
        <taxon>Arachnida</taxon>
        <taxon>Acari</taxon>
        <taxon>Acariformes</taxon>
        <taxon>Sarcoptiformes</taxon>
        <taxon>Oribatida</taxon>
        <taxon>Brachypylina</taxon>
        <taxon>Oppioidea</taxon>
        <taxon>Oppiidae</taxon>
        <taxon>Oppiella</taxon>
    </lineage>
</organism>
<keyword evidence="2" id="KW-0472">Membrane</keyword>
<name>A0A7R9MH00_9ACAR</name>
<evidence type="ECO:0000313" key="3">
    <source>
        <dbReference type="EMBL" id="CAD7658871.1"/>
    </source>
</evidence>
<dbReference type="InterPro" id="IPR004156">
    <property type="entry name" value="OATP"/>
</dbReference>
<dbReference type="GO" id="GO:0016323">
    <property type="term" value="C:basolateral plasma membrane"/>
    <property type="evidence" value="ECO:0007669"/>
    <property type="project" value="TreeGrafter"/>
</dbReference>
<dbReference type="Proteomes" id="UP000728032">
    <property type="component" value="Unassembled WGS sequence"/>
</dbReference>
<dbReference type="EMBL" id="OC930853">
    <property type="protein sequence ID" value="CAD7658871.1"/>
    <property type="molecule type" value="Genomic_DNA"/>
</dbReference>
<keyword evidence="1" id="KW-1015">Disulfide bond</keyword>
<reference evidence="3" key="1">
    <citation type="submission" date="2020-11" db="EMBL/GenBank/DDBJ databases">
        <authorList>
            <person name="Tran Van P."/>
        </authorList>
    </citation>
    <scope>NUCLEOTIDE SEQUENCE</scope>
</reference>
<accession>A0A7R9MH00</accession>
<evidence type="ECO:0000256" key="1">
    <source>
        <dbReference type="ARBA" id="ARBA00023157"/>
    </source>
</evidence>
<dbReference type="OrthoDB" id="5062115at2759"/>
<dbReference type="PANTHER" id="PTHR11388:SF76">
    <property type="entry name" value="SOLUTE CARRIER ORGANIC ANION TRANSPORTER FAMILY MEMBER"/>
    <property type="match status" value="1"/>
</dbReference>
<dbReference type="InterPro" id="IPR036259">
    <property type="entry name" value="MFS_trans_sf"/>
</dbReference>
<proteinExistence type="predicted"/>
<sequence length="223" mass="24739">MFLNGIGESSVYYVGIPFLDDSVDKKSSPMYIMETGITDQRDPRWIGAWWLGFVILGTLICICALPMLLFPAEFKNKSVVNSETDKISQFTTKTHKKQELSLSKRLLRLAKNPIYVSYTLGSIFHWFAVLGFYTFKPKYLESQYKKSASTANLLSGIVGTIPAAIGFLLGGAYLTFLQPGPRQLTSFITIVEILGTMGYVSAFFLGCPPTPFAALPKDNANDM</sequence>
<dbReference type="EMBL" id="CAJPVJ010016028">
    <property type="protein sequence ID" value="CAG2176057.1"/>
    <property type="molecule type" value="Genomic_DNA"/>
</dbReference>
<feature type="transmembrane region" description="Helical" evidence="2">
    <location>
        <begin position="114"/>
        <end position="133"/>
    </location>
</feature>
<dbReference type="GO" id="GO:0043252">
    <property type="term" value="P:sodium-independent organic anion transport"/>
    <property type="evidence" value="ECO:0007669"/>
    <property type="project" value="TreeGrafter"/>
</dbReference>
<dbReference type="Gene3D" id="1.20.1250.20">
    <property type="entry name" value="MFS general substrate transporter like domains"/>
    <property type="match status" value="1"/>
</dbReference>
<keyword evidence="4" id="KW-1185">Reference proteome</keyword>
<dbReference type="Pfam" id="PF03137">
    <property type="entry name" value="OATP"/>
    <property type="match status" value="2"/>
</dbReference>
<keyword evidence="2" id="KW-0812">Transmembrane</keyword>
<dbReference type="GO" id="GO:0015347">
    <property type="term" value="F:sodium-independent organic anion transmembrane transporter activity"/>
    <property type="evidence" value="ECO:0007669"/>
    <property type="project" value="TreeGrafter"/>
</dbReference>
<dbReference type="AlphaFoldDB" id="A0A7R9MH00"/>
<gene>
    <name evidence="3" type="ORF">ONB1V03_LOCUS15491</name>
</gene>
<protein>
    <submittedName>
        <fullName evidence="3">Uncharacterized protein</fullName>
    </submittedName>
</protein>
<keyword evidence="2" id="KW-1133">Transmembrane helix</keyword>
<dbReference type="PANTHER" id="PTHR11388">
    <property type="entry name" value="ORGANIC ANION TRANSPORTER"/>
    <property type="match status" value="1"/>
</dbReference>
<evidence type="ECO:0000313" key="4">
    <source>
        <dbReference type="Proteomes" id="UP000728032"/>
    </source>
</evidence>
<dbReference type="SUPFAM" id="SSF103473">
    <property type="entry name" value="MFS general substrate transporter"/>
    <property type="match status" value="1"/>
</dbReference>